<sequence length="311" mass="35507">MTDKKNHSMVCDVETGICGVSDADELEMIDFDKPKKEITLYYITDPICSHCWAIEPVLRRFTEQYGDYFHFQPLMGGLLEKWHDGPIDPANGIYKPADVAPHWREVGAHSRMPIDGSVMIDNPVQSSYPASRVFKIIQKNHGEAKALAYLRRTRESLFVFNQNVSDRDILIDIVNKLDLDGKAIVEESEQPIGQQLLEEDFQQVASLGVRGFPTIVMVNNDNKGVKIVGGRPFEYYVKGLKQVVDKENMKSKPQPALSHLLNTEKLLFSKEIEEMYDIQQEDIPAFVEKELSQDSYQMESILGENYFKLVD</sequence>
<accession>A0ABY5JZH2</accession>
<reference evidence="1" key="1">
    <citation type="submission" date="2022-07" db="EMBL/GenBank/DDBJ databases">
        <title>FELIX.</title>
        <authorList>
            <person name="Wan K.H."/>
            <person name="Park S."/>
            <person name="Lawrence Q."/>
            <person name="Eichenberger J.P."/>
            <person name="Booth B.W."/>
            <person name="Piaggio A.J."/>
            <person name="Chandler J.C."/>
            <person name="Franklin A.B."/>
            <person name="Celniker S.E."/>
        </authorList>
    </citation>
    <scope>NUCLEOTIDE SEQUENCE</scope>
    <source>
        <strain evidence="1">QA-1986 374</strain>
    </source>
</reference>
<protein>
    <submittedName>
        <fullName evidence="1">DsbA family protein</fullName>
    </submittedName>
</protein>
<evidence type="ECO:0000313" key="2">
    <source>
        <dbReference type="Proteomes" id="UP001059773"/>
    </source>
</evidence>
<dbReference type="Pfam" id="PF13743">
    <property type="entry name" value="Thioredoxin_5"/>
    <property type="match status" value="1"/>
</dbReference>
<organism evidence="1 2">
    <name type="scientific">Oceanobacillus jeddahense</name>
    <dbReference type="NCBI Taxonomy" id="1462527"/>
    <lineage>
        <taxon>Bacteria</taxon>
        <taxon>Bacillati</taxon>
        <taxon>Bacillota</taxon>
        <taxon>Bacilli</taxon>
        <taxon>Bacillales</taxon>
        <taxon>Bacillaceae</taxon>
        <taxon>Oceanobacillus</taxon>
    </lineage>
</organism>
<keyword evidence="2" id="KW-1185">Reference proteome</keyword>
<dbReference type="SUPFAM" id="SSF52833">
    <property type="entry name" value="Thioredoxin-like"/>
    <property type="match status" value="1"/>
</dbReference>
<name>A0ABY5JZH2_9BACI</name>
<gene>
    <name evidence="1" type="ORF">NP439_07300</name>
</gene>
<dbReference type="Proteomes" id="UP001059773">
    <property type="component" value="Chromosome"/>
</dbReference>
<dbReference type="CDD" id="cd03025">
    <property type="entry name" value="DsbA_FrnE_like"/>
    <property type="match status" value="1"/>
</dbReference>
<dbReference type="PANTHER" id="PTHR13887:SF54">
    <property type="entry name" value="DSBA FAMILY PROTEIN"/>
    <property type="match status" value="1"/>
</dbReference>
<dbReference type="PANTHER" id="PTHR13887">
    <property type="entry name" value="GLUTATHIONE S-TRANSFERASE KAPPA"/>
    <property type="match status" value="1"/>
</dbReference>
<proteinExistence type="predicted"/>
<dbReference type="EMBL" id="CP101914">
    <property type="protein sequence ID" value="UUI04451.1"/>
    <property type="molecule type" value="Genomic_DNA"/>
</dbReference>
<dbReference type="RefSeq" id="WP_256709356.1">
    <property type="nucleotide sequence ID" value="NZ_CP101914.1"/>
</dbReference>
<evidence type="ECO:0000313" key="1">
    <source>
        <dbReference type="EMBL" id="UUI04451.1"/>
    </source>
</evidence>
<dbReference type="Gene3D" id="3.40.30.10">
    <property type="entry name" value="Glutaredoxin"/>
    <property type="match status" value="1"/>
</dbReference>
<dbReference type="InterPro" id="IPR036249">
    <property type="entry name" value="Thioredoxin-like_sf"/>
</dbReference>
<dbReference type="Gene3D" id="1.10.472.60">
    <property type="entry name" value="putative protein disulfide isomerase domain"/>
    <property type="match status" value="1"/>
</dbReference>